<feature type="transmembrane region" description="Helical" evidence="1">
    <location>
        <begin position="47"/>
        <end position="69"/>
    </location>
</feature>
<evidence type="ECO:0000259" key="2">
    <source>
        <dbReference type="Pfam" id="PF02517"/>
    </source>
</evidence>
<accession>A0A5Q2RHC9</accession>
<protein>
    <submittedName>
        <fullName evidence="3">CPBP family intramembrane metalloprotease</fullName>
    </submittedName>
</protein>
<gene>
    <name evidence="3" type="ORF">GH723_14695</name>
</gene>
<dbReference type="InterPro" id="IPR052710">
    <property type="entry name" value="CAAX_protease"/>
</dbReference>
<feature type="transmembrane region" description="Helical" evidence="1">
    <location>
        <begin position="132"/>
        <end position="151"/>
    </location>
</feature>
<evidence type="ECO:0000256" key="1">
    <source>
        <dbReference type="SAM" id="Phobius"/>
    </source>
</evidence>
<feature type="transmembrane region" description="Helical" evidence="1">
    <location>
        <begin position="90"/>
        <end position="112"/>
    </location>
</feature>
<feature type="transmembrane region" description="Helical" evidence="1">
    <location>
        <begin position="163"/>
        <end position="183"/>
    </location>
</feature>
<dbReference type="GO" id="GO:0008237">
    <property type="term" value="F:metallopeptidase activity"/>
    <property type="evidence" value="ECO:0007669"/>
    <property type="project" value="UniProtKB-KW"/>
</dbReference>
<keyword evidence="3" id="KW-0378">Hydrolase</keyword>
<evidence type="ECO:0000313" key="3">
    <source>
        <dbReference type="EMBL" id="QGG96249.1"/>
    </source>
</evidence>
<reference evidence="3 4" key="1">
    <citation type="submission" date="2019-11" db="EMBL/GenBank/DDBJ databases">
        <authorList>
            <person name="He Y."/>
        </authorList>
    </citation>
    <scope>NUCLEOTIDE SEQUENCE [LARGE SCALE GENOMIC DNA]</scope>
    <source>
        <strain evidence="3 4">SCSIO 58843</strain>
    </source>
</reference>
<proteinExistence type="predicted"/>
<dbReference type="GO" id="GO:0080120">
    <property type="term" value="P:CAAX-box protein maturation"/>
    <property type="evidence" value="ECO:0007669"/>
    <property type="project" value="UniProtKB-ARBA"/>
</dbReference>
<evidence type="ECO:0000313" key="4">
    <source>
        <dbReference type="Proteomes" id="UP000334019"/>
    </source>
</evidence>
<feature type="domain" description="CAAX prenyl protease 2/Lysostaphin resistance protein A-like" evidence="2">
    <location>
        <begin position="137"/>
        <end position="223"/>
    </location>
</feature>
<dbReference type="KEGG" id="atq:GH723_14695"/>
<dbReference type="InterPro" id="IPR003675">
    <property type="entry name" value="Rce1/LyrA-like_dom"/>
</dbReference>
<dbReference type="Pfam" id="PF02517">
    <property type="entry name" value="Rce1-like"/>
    <property type="match status" value="1"/>
</dbReference>
<keyword evidence="3" id="KW-0482">Metalloprotease</keyword>
<dbReference type="EMBL" id="CP045851">
    <property type="protein sequence ID" value="QGG96249.1"/>
    <property type="molecule type" value="Genomic_DNA"/>
</dbReference>
<feature type="transmembrane region" description="Helical" evidence="1">
    <location>
        <begin position="213"/>
        <end position="231"/>
    </location>
</feature>
<sequence>MTCQRVPVAPSPGFVRFLPILGGYVMAVLASAVTGGMGAAASGDADGVVALVAGQIGFWSILIGVVVYARAQFGVWVVGSTAAELRWTDVPVGLAIGALTQLVALPALYLPFRSLFDLSEMSAPADELLGDLGGGGLIVVGLGVVIIAPIVEELFFRGLLLRTMRAQWGTATAVLGSSIIFGATHFQPLQFAGLTLAGLIFAGATVRTGRLGSAIAVHVGFNATTFAALVLL</sequence>
<organism evidence="3 4">
    <name type="scientific">Actinomarinicola tropica</name>
    <dbReference type="NCBI Taxonomy" id="2789776"/>
    <lineage>
        <taxon>Bacteria</taxon>
        <taxon>Bacillati</taxon>
        <taxon>Actinomycetota</taxon>
        <taxon>Acidimicrobiia</taxon>
        <taxon>Acidimicrobiales</taxon>
        <taxon>Iamiaceae</taxon>
        <taxon>Actinomarinicola</taxon>
    </lineage>
</organism>
<keyword evidence="3" id="KW-0645">Protease</keyword>
<dbReference type="AlphaFoldDB" id="A0A5Q2RHC9"/>
<keyword evidence="1" id="KW-0472">Membrane</keyword>
<keyword evidence="1" id="KW-1133">Transmembrane helix</keyword>
<dbReference type="PANTHER" id="PTHR36435:SF1">
    <property type="entry name" value="CAAX AMINO TERMINAL PROTEASE FAMILY PROTEIN"/>
    <property type="match status" value="1"/>
</dbReference>
<name>A0A5Q2RHC9_9ACTN</name>
<keyword evidence="4" id="KW-1185">Reference proteome</keyword>
<dbReference type="Proteomes" id="UP000334019">
    <property type="component" value="Chromosome"/>
</dbReference>
<dbReference type="GO" id="GO:0004175">
    <property type="term" value="F:endopeptidase activity"/>
    <property type="evidence" value="ECO:0007669"/>
    <property type="project" value="UniProtKB-ARBA"/>
</dbReference>
<dbReference type="GO" id="GO:0006508">
    <property type="term" value="P:proteolysis"/>
    <property type="evidence" value="ECO:0007669"/>
    <property type="project" value="UniProtKB-KW"/>
</dbReference>
<keyword evidence="1" id="KW-0812">Transmembrane</keyword>
<dbReference type="PANTHER" id="PTHR36435">
    <property type="entry name" value="SLR1288 PROTEIN"/>
    <property type="match status" value="1"/>
</dbReference>
<feature type="transmembrane region" description="Helical" evidence="1">
    <location>
        <begin position="21"/>
        <end position="41"/>
    </location>
</feature>